<dbReference type="AlphaFoldDB" id="A0AAD7UA62"/>
<dbReference type="PANTHER" id="PTHR11963">
    <property type="entry name" value="LEUCINE AMINOPEPTIDASE-RELATED"/>
    <property type="match status" value="1"/>
</dbReference>
<keyword evidence="4" id="KW-0378">Hydrolase</keyword>
<dbReference type="CDD" id="cd00433">
    <property type="entry name" value="Peptidase_M17"/>
    <property type="match status" value="1"/>
</dbReference>
<dbReference type="GO" id="GO:0005737">
    <property type="term" value="C:cytoplasm"/>
    <property type="evidence" value="ECO:0007669"/>
    <property type="project" value="InterPro"/>
</dbReference>
<dbReference type="InterPro" id="IPR041417">
    <property type="entry name" value="NPEPL1_N"/>
</dbReference>
<evidence type="ECO:0000313" key="7">
    <source>
        <dbReference type="Proteomes" id="UP001230188"/>
    </source>
</evidence>
<evidence type="ECO:0000256" key="4">
    <source>
        <dbReference type="ARBA" id="ARBA00022801"/>
    </source>
</evidence>
<dbReference type="PRINTS" id="PR00481">
    <property type="entry name" value="LAMNOPPTDASE"/>
</dbReference>
<name>A0AAD7UA62_9STRA</name>
<evidence type="ECO:0000256" key="2">
    <source>
        <dbReference type="ARBA" id="ARBA00022438"/>
    </source>
</evidence>
<evidence type="ECO:0000259" key="5">
    <source>
        <dbReference type="PROSITE" id="PS00631"/>
    </source>
</evidence>
<comment type="similarity">
    <text evidence="1">Belongs to the peptidase M17 family.</text>
</comment>
<protein>
    <recommendedName>
        <fullName evidence="5">Cytosol aminopeptidase domain-containing protein</fullName>
    </recommendedName>
</protein>
<evidence type="ECO:0000256" key="1">
    <source>
        <dbReference type="ARBA" id="ARBA00009528"/>
    </source>
</evidence>
<dbReference type="EMBL" id="JAQMWT010000526">
    <property type="protein sequence ID" value="KAJ8600217.1"/>
    <property type="molecule type" value="Genomic_DNA"/>
</dbReference>
<sequence length="511" mass="52468">MVDISFEALEVAQVRDDEAALLVVGRKSNLAGAHPLFGEERVYGAVCGALNAGDEGAVAKGIVVPVETTRLRGLSLGALPEACSRHNSPARPHAVTKVVAEAHDAAGIVAILVDDDAHVGACACAVARALPLFTRKSLAAAAAAAGSTTATTKKSLRVCFFVVAVDEIRPAKADLRACAAVVHGVRQCARIVDTPPADMTTAQLVAEAQAVAARLGVAISVIQGERALAENGLGCIWGVGKAAELPPALVVLSHRRAPGGQAAALVGKGIVYDTGGLALKSKEGMCGMKADLGGAAAVLSAFEAAVTTGSYAPYTALHCLLCVAENAIGPKAVRNDDILVSLSGKSIEINNTDAEGRLVLADGVAYASTPGRFDEPVALVLEAATLTGAQMVSTGKRIAALCCDDDEIEARAVAAGLASGDLARPLPFIPEWHKLEFKSAVADMKNSVKDRLNAQCSCAATFIYQHRHADYAGAWLHVDLAGPAFNNDRATGYGVALILALLQAPPFAPTS</sequence>
<dbReference type="Gene3D" id="3.40.50.10590">
    <property type="entry name" value="Zn-dependent exopeptidases"/>
    <property type="match status" value="1"/>
</dbReference>
<gene>
    <name evidence="6" type="ORF">CTAYLR_001930</name>
</gene>
<evidence type="ECO:0000256" key="3">
    <source>
        <dbReference type="ARBA" id="ARBA00022670"/>
    </source>
</evidence>
<evidence type="ECO:0000313" key="6">
    <source>
        <dbReference type="EMBL" id="KAJ8600217.1"/>
    </source>
</evidence>
<proteinExistence type="inferred from homology"/>
<keyword evidence="2" id="KW-0031">Aminopeptidase</keyword>
<dbReference type="Pfam" id="PF00883">
    <property type="entry name" value="Peptidase_M17"/>
    <property type="match status" value="1"/>
</dbReference>
<dbReference type="InterPro" id="IPR011356">
    <property type="entry name" value="Leucine_aapep/pepB"/>
</dbReference>
<keyword evidence="7" id="KW-1185">Reference proteome</keyword>
<dbReference type="GO" id="GO:0070006">
    <property type="term" value="F:metalloaminopeptidase activity"/>
    <property type="evidence" value="ECO:0007669"/>
    <property type="project" value="InterPro"/>
</dbReference>
<dbReference type="Pfam" id="PF18295">
    <property type="entry name" value="Pdase_M17_N2"/>
    <property type="match status" value="1"/>
</dbReference>
<organism evidence="6 7">
    <name type="scientific">Chrysophaeum taylorii</name>
    <dbReference type="NCBI Taxonomy" id="2483200"/>
    <lineage>
        <taxon>Eukaryota</taxon>
        <taxon>Sar</taxon>
        <taxon>Stramenopiles</taxon>
        <taxon>Ochrophyta</taxon>
        <taxon>Pelagophyceae</taxon>
        <taxon>Pelagomonadales</taxon>
        <taxon>Pelagomonadaceae</taxon>
        <taxon>Chrysophaeum</taxon>
    </lineage>
</organism>
<dbReference type="InterPro" id="IPR000819">
    <property type="entry name" value="Peptidase_M17_C"/>
</dbReference>
<feature type="domain" description="Cytosol aminopeptidase" evidence="5">
    <location>
        <begin position="351"/>
        <end position="358"/>
    </location>
</feature>
<dbReference type="PROSITE" id="PS00631">
    <property type="entry name" value="CYTOSOL_AP"/>
    <property type="match status" value="1"/>
</dbReference>
<dbReference type="Proteomes" id="UP001230188">
    <property type="component" value="Unassembled WGS sequence"/>
</dbReference>
<comment type="caution">
    <text evidence="6">The sequence shown here is derived from an EMBL/GenBank/DDBJ whole genome shotgun (WGS) entry which is preliminary data.</text>
</comment>
<dbReference type="GO" id="GO:0030145">
    <property type="term" value="F:manganese ion binding"/>
    <property type="evidence" value="ECO:0007669"/>
    <property type="project" value="InterPro"/>
</dbReference>
<dbReference type="Gene3D" id="3.40.630.10">
    <property type="entry name" value="Zn peptidases"/>
    <property type="match status" value="1"/>
</dbReference>
<dbReference type="GO" id="GO:0006508">
    <property type="term" value="P:proteolysis"/>
    <property type="evidence" value="ECO:0007669"/>
    <property type="project" value="UniProtKB-KW"/>
</dbReference>
<dbReference type="PANTHER" id="PTHR11963:SF48">
    <property type="entry name" value="DIPEPTIDASE B, ISOFORM A"/>
    <property type="match status" value="1"/>
</dbReference>
<accession>A0AAD7UA62</accession>
<reference evidence="6" key="1">
    <citation type="submission" date="2023-01" db="EMBL/GenBank/DDBJ databases">
        <title>Metagenome sequencing of chrysophaentin producing Chrysophaeum taylorii.</title>
        <authorList>
            <person name="Davison J."/>
            <person name="Bewley C."/>
        </authorList>
    </citation>
    <scope>NUCLEOTIDE SEQUENCE</scope>
    <source>
        <strain evidence="6">NIES-1699</strain>
    </source>
</reference>
<dbReference type="SUPFAM" id="SSF53187">
    <property type="entry name" value="Zn-dependent exopeptidases"/>
    <property type="match status" value="1"/>
</dbReference>
<keyword evidence="3" id="KW-0645">Protease</keyword>